<dbReference type="EMBL" id="JBHTKJ010000046">
    <property type="protein sequence ID" value="MFD1039758.1"/>
    <property type="molecule type" value="Genomic_DNA"/>
</dbReference>
<proteinExistence type="predicted"/>
<reference evidence="2" key="1">
    <citation type="journal article" date="2019" name="Int. J. Syst. Evol. Microbiol.">
        <title>The Global Catalogue of Microorganisms (GCM) 10K type strain sequencing project: providing services to taxonomists for standard genome sequencing and annotation.</title>
        <authorList>
            <consortium name="The Broad Institute Genomics Platform"/>
            <consortium name="The Broad Institute Genome Sequencing Center for Infectious Disease"/>
            <person name="Wu L."/>
            <person name="Ma J."/>
        </authorList>
    </citation>
    <scope>NUCLEOTIDE SEQUENCE [LARGE SCALE GENOMIC DNA]</scope>
    <source>
        <strain evidence="2">CCUG 56754</strain>
    </source>
</reference>
<dbReference type="Proteomes" id="UP001597040">
    <property type="component" value="Unassembled WGS sequence"/>
</dbReference>
<accession>A0ABW3LMZ5</accession>
<comment type="caution">
    <text evidence="1">The sequence shown here is derived from an EMBL/GenBank/DDBJ whole genome shotgun (WGS) entry which is preliminary data.</text>
</comment>
<evidence type="ECO:0000313" key="2">
    <source>
        <dbReference type="Proteomes" id="UP001597040"/>
    </source>
</evidence>
<protein>
    <submittedName>
        <fullName evidence="1">Uncharacterized protein</fullName>
    </submittedName>
</protein>
<name>A0ABW3LMZ5_9BACI</name>
<keyword evidence="2" id="KW-1185">Reference proteome</keyword>
<evidence type="ECO:0000313" key="1">
    <source>
        <dbReference type="EMBL" id="MFD1039758.1"/>
    </source>
</evidence>
<sequence length="49" mass="5520">MLTIKMNVQTAYHGELLREGKVYEIDETTAKRWIASKIAAPDDGKKPDS</sequence>
<gene>
    <name evidence="1" type="ORF">ACFQ3N_15330</name>
</gene>
<organism evidence="1 2">
    <name type="scientific">Virgibacillus byunsanensis</name>
    <dbReference type="NCBI Taxonomy" id="570945"/>
    <lineage>
        <taxon>Bacteria</taxon>
        <taxon>Bacillati</taxon>
        <taxon>Bacillota</taxon>
        <taxon>Bacilli</taxon>
        <taxon>Bacillales</taxon>
        <taxon>Bacillaceae</taxon>
        <taxon>Virgibacillus</taxon>
    </lineage>
</organism>
<dbReference type="RefSeq" id="WP_390363415.1">
    <property type="nucleotide sequence ID" value="NZ_JBHTKJ010000046.1"/>
</dbReference>